<dbReference type="InterPro" id="IPR036396">
    <property type="entry name" value="Cyt_P450_sf"/>
</dbReference>
<evidence type="ECO:0000313" key="4">
    <source>
        <dbReference type="Proteomes" id="UP000272778"/>
    </source>
</evidence>
<evidence type="ECO:0000256" key="2">
    <source>
        <dbReference type="RuleBase" id="RU000461"/>
    </source>
</evidence>
<dbReference type="GO" id="GO:0004497">
    <property type="term" value="F:monooxygenase activity"/>
    <property type="evidence" value="ECO:0007669"/>
    <property type="project" value="UniProtKB-KW"/>
</dbReference>
<dbReference type="PRINTS" id="PR00385">
    <property type="entry name" value="P450"/>
</dbReference>
<keyword evidence="2" id="KW-0560">Oxidoreductase</keyword>
<dbReference type="InterPro" id="IPR017972">
    <property type="entry name" value="Cyt_P450_CS"/>
</dbReference>
<dbReference type="Pfam" id="PF00067">
    <property type="entry name" value="p450"/>
    <property type="match status" value="1"/>
</dbReference>
<dbReference type="RefSeq" id="WP_124152166.1">
    <property type="nucleotide sequence ID" value="NZ_RQIS01000011.1"/>
</dbReference>
<dbReference type="InterPro" id="IPR002397">
    <property type="entry name" value="Cyt_P450_B"/>
</dbReference>
<comment type="caution">
    <text evidence="3">The sequence shown here is derived from an EMBL/GenBank/DDBJ whole genome shotgun (WGS) entry which is preliminary data.</text>
</comment>
<dbReference type="EMBL" id="RQIS01000011">
    <property type="protein sequence ID" value="RQH05032.1"/>
    <property type="molecule type" value="Genomic_DNA"/>
</dbReference>
<evidence type="ECO:0000256" key="1">
    <source>
        <dbReference type="ARBA" id="ARBA00010617"/>
    </source>
</evidence>
<keyword evidence="2" id="KW-0349">Heme</keyword>
<dbReference type="AlphaFoldDB" id="A0A3N6N7S8"/>
<protein>
    <submittedName>
        <fullName evidence="3">Cytochrome P450</fullName>
    </submittedName>
</protein>
<dbReference type="PANTHER" id="PTHR46696">
    <property type="entry name" value="P450, PUTATIVE (EUROFUNG)-RELATED"/>
    <property type="match status" value="1"/>
</dbReference>
<dbReference type="GO" id="GO:0005506">
    <property type="term" value="F:iron ion binding"/>
    <property type="evidence" value="ECO:0007669"/>
    <property type="project" value="InterPro"/>
</dbReference>
<dbReference type="GO" id="GO:0016705">
    <property type="term" value="F:oxidoreductase activity, acting on paired donors, with incorporation or reduction of molecular oxygen"/>
    <property type="evidence" value="ECO:0007669"/>
    <property type="project" value="InterPro"/>
</dbReference>
<keyword evidence="4" id="KW-1185">Reference proteome</keyword>
<dbReference type="PANTHER" id="PTHR46696:SF6">
    <property type="entry name" value="P450, PUTATIVE (EUROFUNG)-RELATED"/>
    <property type="match status" value="1"/>
</dbReference>
<dbReference type="Gene3D" id="1.10.630.10">
    <property type="entry name" value="Cytochrome P450"/>
    <property type="match status" value="1"/>
</dbReference>
<keyword evidence="2" id="KW-0479">Metal-binding</keyword>
<dbReference type="CDD" id="cd11035">
    <property type="entry name" value="P450cam-like"/>
    <property type="match status" value="1"/>
</dbReference>
<dbReference type="Proteomes" id="UP000272778">
    <property type="component" value="Unassembled WGS sequence"/>
</dbReference>
<dbReference type="GO" id="GO:0020037">
    <property type="term" value="F:heme binding"/>
    <property type="evidence" value="ECO:0007669"/>
    <property type="project" value="InterPro"/>
</dbReference>
<dbReference type="SUPFAM" id="SSF48264">
    <property type="entry name" value="Cytochrome P450"/>
    <property type="match status" value="1"/>
</dbReference>
<dbReference type="OrthoDB" id="4168525at2"/>
<dbReference type="PRINTS" id="PR00359">
    <property type="entry name" value="BP450"/>
</dbReference>
<dbReference type="PROSITE" id="PS00086">
    <property type="entry name" value="CYTOCHROME_P450"/>
    <property type="match status" value="1"/>
</dbReference>
<name>A0A3N6N7S8_9BURK</name>
<comment type="similarity">
    <text evidence="1 2">Belongs to the cytochrome P450 family.</text>
</comment>
<proteinExistence type="inferred from homology"/>
<keyword evidence="2" id="KW-0503">Monooxygenase</keyword>
<sequence length="411" mass="45785">MKQQSVEYPPHVHASRVLDFDIYDLGLAGAEYQAALRRLQEPDVPEVFWTVRNGGHWVVTRSTEINAVLSDTAHFSSRYISVPKPPPEREMPPLKPLQVDPPDHMKYRNLLMAALSPKAVQGLGENARVLAIELIEGFRARGECEFVSEFAQHLPVAIFLNIVDLPESDRPYLTQLTEVVVRSDDESQRQSALQKIGAYGMQKIRERRAHPGSDLISSLATAKVDGEELDDFALTGMMTLLLLAGLDTVASMMGFFARFLATNPDHRRQLASNPALMQNAVEELLRRYPIANLARVVKEDVEFGGVAMKAGDMVVVPTALDGLDDRKFSDPLKVDFNREKPIHATFGGGVHRCMGSMLARTELRVFLDEWLKRIPDFQISPDADVKVSVRSVATITSLPLVWNPAETHSVP</sequence>
<organism evidence="3 4">
    <name type="scientific">Paraburkholderia dinghuensis</name>
    <dbReference type="NCBI Taxonomy" id="2305225"/>
    <lineage>
        <taxon>Bacteria</taxon>
        <taxon>Pseudomonadati</taxon>
        <taxon>Pseudomonadota</taxon>
        <taxon>Betaproteobacteria</taxon>
        <taxon>Burkholderiales</taxon>
        <taxon>Burkholderiaceae</taxon>
        <taxon>Paraburkholderia</taxon>
    </lineage>
</organism>
<evidence type="ECO:0000313" key="3">
    <source>
        <dbReference type="EMBL" id="RQH05032.1"/>
    </source>
</evidence>
<reference evidence="3 4" key="1">
    <citation type="submission" date="2018-11" db="EMBL/GenBank/DDBJ databases">
        <title>Paraburkholderia sp. DHOA04, isolated from soil.</title>
        <authorList>
            <person name="Gao Z.-H."/>
            <person name="Qiu L.-H."/>
            <person name="Fu J.-C."/>
        </authorList>
    </citation>
    <scope>NUCLEOTIDE SEQUENCE [LARGE SCALE GENOMIC DNA]</scope>
    <source>
        <strain evidence="3 4">DHOA04</strain>
    </source>
</reference>
<accession>A0A3N6N7S8</accession>
<gene>
    <name evidence="3" type="ORF">D1Y85_16655</name>
</gene>
<dbReference type="InterPro" id="IPR001128">
    <property type="entry name" value="Cyt_P450"/>
</dbReference>
<keyword evidence="2" id="KW-0408">Iron</keyword>